<gene>
    <name evidence="1" type="ORF">SCA03_16430</name>
</gene>
<evidence type="ECO:0000313" key="2">
    <source>
        <dbReference type="Proteomes" id="UP000319210"/>
    </source>
</evidence>
<evidence type="ECO:0008006" key="3">
    <source>
        <dbReference type="Google" id="ProtNLM"/>
    </source>
</evidence>
<protein>
    <recommendedName>
        <fullName evidence="3">N-acetyltransferase domain-containing protein</fullName>
    </recommendedName>
</protein>
<keyword evidence="2" id="KW-1185">Reference proteome</keyword>
<name>A0A4Y3QV53_STRCI</name>
<comment type="caution">
    <text evidence="1">The sequence shown here is derived from an EMBL/GenBank/DDBJ whole genome shotgun (WGS) entry which is preliminary data.</text>
</comment>
<reference evidence="1 2" key="1">
    <citation type="submission" date="2019-06" db="EMBL/GenBank/DDBJ databases">
        <title>Whole genome shotgun sequence of Streptomyces cacaoi subsp. cacaoi NBRC 12748.</title>
        <authorList>
            <person name="Hosoyama A."/>
            <person name="Uohara A."/>
            <person name="Ohji S."/>
            <person name="Ichikawa N."/>
        </authorList>
    </citation>
    <scope>NUCLEOTIDE SEQUENCE [LARGE SCALE GENOMIC DNA]</scope>
    <source>
        <strain evidence="1 2">NBRC 12748</strain>
    </source>
</reference>
<dbReference type="SUPFAM" id="SSF55729">
    <property type="entry name" value="Acyl-CoA N-acyltransferases (Nat)"/>
    <property type="match status" value="1"/>
</dbReference>
<dbReference type="RefSeq" id="WP_063764568.1">
    <property type="nucleotide sequence ID" value="NZ_BJMM01000006.1"/>
</dbReference>
<proteinExistence type="predicted"/>
<dbReference type="EMBL" id="BJMM01000006">
    <property type="protein sequence ID" value="GEB49092.1"/>
    <property type="molecule type" value="Genomic_DNA"/>
</dbReference>
<dbReference type="InterPro" id="IPR016181">
    <property type="entry name" value="Acyl_CoA_acyltransferase"/>
</dbReference>
<sequence length="185" mass="19573">MAEVSSPAGEATAVWRWEVSRDPDEVHALLCACDAHQAAASGTSAPRRRPETTERRVRSGAVHLLRHGSRPAGMFTLSADASFTVAEAGFPHADRPLYLSRLSVAPEWLAGGSLVGLRCVRRALAVAAESGADALRSEVNPDLADTCALLHTLGFAQFGPTLSDEHGRRRAYLHRGLTPAAGGAD</sequence>
<accession>A0A4Y3QV53</accession>
<evidence type="ECO:0000313" key="1">
    <source>
        <dbReference type="EMBL" id="GEB49092.1"/>
    </source>
</evidence>
<organism evidence="1 2">
    <name type="scientific">Streptomyces cacaoi</name>
    <dbReference type="NCBI Taxonomy" id="1898"/>
    <lineage>
        <taxon>Bacteria</taxon>
        <taxon>Bacillati</taxon>
        <taxon>Actinomycetota</taxon>
        <taxon>Actinomycetes</taxon>
        <taxon>Kitasatosporales</taxon>
        <taxon>Streptomycetaceae</taxon>
        <taxon>Streptomyces</taxon>
    </lineage>
</organism>
<dbReference type="Gene3D" id="3.40.630.30">
    <property type="match status" value="1"/>
</dbReference>
<dbReference type="AlphaFoldDB" id="A0A4Y3QV53"/>
<dbReference type="Proteomes" id="UP000319210">
    <property type="component" value="Unassembled WGS sequence"/>
</dbReference>